<dbReference type="EMBL" id="QJJU01000017">
    <property type="protein sequence ID" value="PXX05581.1"/>
    <property type="molecule type" value="Genomic_DNA"/>
</dbReference>
<reference evidence="2 3" key="2">
    <citation type="submission" date="2018-06" db="EMBL/GenBank/DDBJ databases">
        <title>Sequencing of bacterial isolates from soil warming experiment in Harvard Forest, Massachusetts, USA.</title>
        <authorList>
            <person name="Deangelis K.PhD."/>
        </authorList>
    </citation>
    <scope>NUCLEOTIDE SEQUENCE [LARGE SCALE GENOMIC DNA]</scope>
    <source>
        <strain evidence="2 3">GAS496</strain>
    </source>
</reference>
<evidence type="ECO:0000313" key="3">
    <source>
        <dbReference type="Proteomes" id="UP000247781"/>
    </source>
</evidence>
<sequence>MYGLVHAVRVVDSVLVDVSEEDEVVDDGPLMSVVTGGLVLVIVAVVVVVDDDRVAVAENDGPTKFSGACSGSLNWPDTNVTAAMRMPITARPATLAPIT</sequence>
<keyword evidence="1" id="KW-0812">Transmembrane</keyword>
<keyword evidence="3" id="KW-1185">Reference proteome</keyword>
<accession>A0A318HBU9</accession>
<comment type="caution">
    <text evidence="2">The sequence shown here is derived from an EMBL/GenBank/DDBJ whole genome shotgun (WGS) entry which is preliminary data.</text>
</comment>
<gene>
    <name evidence="2" type="ORF">C8E89_11790</name>
</gene>
<keyword evidence="1" id="KW-0472">Membrane</keyword>
<protein>
    <submittedName>
        <fullName evidence="2">Uncharacterized protein</fullName>
    </submittedName>
</protein>
<name>A0A318HBU9_9MYCO</name>
<dbReference type="AlphaFoldDB" id="A0A318HBU9"/>
<dbReference type="Proteomes" id="UP000247781">
    <property type="component" value="Unassembled WGS sequence"/>
</dbReference>
<organism evidence="2 3">
    <name type="scientific">Mycolicibacterium moriokaense</name>
    <dbReference type="NCBI Taxonomy" id="39691"/>
    <lineage>
        <taxon>Bacteria</taxon>
        <taxon>Bacillati</taxon>
        <taxon>Actinomycetota</taxon>
        <taxon>Actinomycetes</taxon>
        <taxon>Mycobacteriales</taxon>
        <taxon>Mycobacteriaceae</taxon>
        <taxon>Mycolicibacterium</taxon>
    </lineage>
</organism>
<evidence type="ECO:0000313" key="2">
    <source>
        <dbReference type="EMBL" id="PXX05581.1"/>
    </source>
</evidence>
<proteinExistence type="predicted"/>
<feature type="transmembrane region" description="Helical" evidence="1">
    <location>
        <begin position="30"/>
        <end position="49"/>
    </location>
</feature>
<evidence type="ECO:0000256" key="1">
    <source>
        <dbReference type="SAM" id="Phobius"/>
    </source>
</evidence>
<keyword evidence="1" id="KW-1133">Transmembrane helix</keyword>
<reference evidence="3" key="1">
    <citation type="submission" date="2018-05" db="EMBL/GenBank/DDBJ databases">
        <authorList>
            <person name="Deangelis K."/>
            <person name="Huntemann M."/>
            <person name="Clum A."/>
            <person name="Pillay M."/>
            <person name="Palaniappan K."/>
            <person name="Varghese N."/>
            <person name="Mikhailova N."/>
            <person name="Stamatis D."/>
            <person name="Reddy T."/>
            <person name="Daum C."/>
            <person name="Shapiro N."/>
            <person name="Ivanova N."/>
            <person name="Kyrpides N."/>
            <person name="Woyke T."/>
        </authorList>
    </citation>
    <scope>NUCLEOTIDE SEQUENCE [LARGE SCALE GENOMIC DNA]</scope>
    <source>
        <strain evidence="3">GAS496</strain>
    </source>
</reference>